<evidence type="ECO:0000313" key="2">
    <source>
        <dbReference type="EMBL" id="CUQ66674.1"/>
    </source>
</evidence>
<organism evidence="2 3">
    <name type="scientific">Candidatus Nitrospira inopinata</name>
    <dbReference type="NCBI Taxonomy" id="1715989"/>
    <lineage>
        <taxon>Bacteria</taxon>
        <taxon>Pseudomonadati</taxon>
        <taxon>Nitrospirota</taxon>
        <taxon>Nitrospiria</taxon>
        <taxon>Nitrospirales</taxon>
        <taxon>Nitrospiraceae</taxon>
        <taxon>Nitrospira</taxon>
    </lineage>
</organism>
<keyword evidence="3" id="KW-1185">Reference proteome</keyword>
<dbReference type="STRING" id="1715989.NITINOP_1699"/>
<feature type="domain" description="DUF4340" evidence="1">
    <location>
        <begin position="73"/>
        <end position="256"/>
    </location>
</feature>
<dbReference type="Proteomes" id="UP000066284">
    <property type="component" value="Chromosome 1"/>
</dbReference>
<dbReference type="Pfam" id="PF14238">
    <property type="entry name" value="DUF4340"/>
    <property type="match status" value="1"/>
</dbReference>
<proteinExistence type="predicted"/>
<dbReference type="AlphaFoldDB" id="A0A0S4KYD5"/>
<evidence type="ECO:0000313" key="3">
    <source>
        <dbReference type="Proteomes" id="UP000066284"/>
    </source>
</evidence>
<gene>
    <name evidence="2" type="ORF">NITINOP_1699</name>
</gene>
<reference evidence="3" key="1">
    <citation type="submission" date="2015-09" db="EMBL/GenBank/DDBJ databases">
        <authorList>
            <person name="Daims H."/>
        </authorList>
    </citation>
    <scope>NUCLEOTIDE SEQUENCE [LARGE SCALE GENOMIC DNA]</scope>
</reference>
<dbReference type="EMBL" id="LN885086">
    <property type="protein sequence ID" value="CUQ66674.1"/>
    <property type="molecule type" value="Genomic_DNA"/>
</dbReference>
<dbReference type="KEGG" id="nio:NITINOP_1699"/>
<protein>
    <recommendedName>
        <fullName evidence="1">DUF4340 domain-containing protein</fullName>
    </recommendedName>
</protein>
<accession>A0A0S4KYD5</accession>
<sequence length="459" mass="50367">MTMRYRSTLLMAVILAGLAAYLYLVEFPAQQQEQEQETQAKQLLPFAESAITGVAMTTAQGLVQLSKADAGEWVITAPLKTDADSREVQALLRALATGAVSRTVADRSAPLAPFGLEQPITTVTVTAGSQQETLALGDSGPLSNTLYVLRGSDGKVLLTDLAPKDFINKSLMTFRRKEILRFAQHEIDRLRLTYPSTEIVLYNMAGGKPKPSWKIRYPIEAEADQVEVRSLLFRLEDLKALGIIDPGPERDAVAKALTAPKVKITIHTAAGDQTVRLYQPDPQSGEAIAETIPEAPLYRVNPTFIKSFTKDLFDLQDKRLLGVDVEDVAMLSVKTRDRSYVLINQQGEWVLEDQPDRKLRQEIADLFVSRVANLPAEERVLKQATALAPYGLLEPKAEFVATGKDGKIAGKLALGNLSGNLLYATGHRLQGLFQVRPDILTQIPSKAELLGDSQEPAPR</sequence>
<name>A0A0S4KYD5_9BACT</name>
<evidence type="ECO:0000259" key="1">
    <source>
        <dbReference type="Pfam" id="PF14238"/>
    </source>
</evidence>
<dbReference type="InterPro" id="IPR025641">
    <property type="entry name" value="DUF4340"/>
</dbReference>